<dbReference type="RefSeq" id="WP_200522744.1">
    <property type="nucleotide sequence ID" value="NZ_JAEHNZ010000002.1"/>
</dbReference>
<feature type="transmembrane region" description="Helical" evidence="1">
    <location>
        <begin position="80"/>
        <end position="98"/>
    </location>
</feature>
<feature type="transmembrane region" description="Helical" evidence="1">
    <location>
        <begin position="6"/>
        <end position="26"/>
    </location>
</feature>
<dbReference type="SUPFAM" id="SSF48317">
    <property type="entry name" value="Acid phosphatase/Vanadium-dependent haloperoxidase"/>
    <property type="match status" value="1"/>
</dbReference>
<accession>A0ABS1BT30</accession>
<keyword evidence="1" id="KW-0812">Transmembrane</keyword>
<evidence type="ECO:0000313" key="3">
    <source>
        <dbReference type="EMBL" id="MBK0396435.1"/>
    </source>
</evidence>
<feature type="transmembrane region" description="Helical" evidence="1">
    <location>
        <begin position="146"/>
        <end position="168"/>
    </location>
</feature>
<gene>
    <name evidence="3" type="ORF">JDW22_07560</name>
</gene>
<evidence type="ECO:0000313" key="4">
    <source>
        <dbReference type="Proteomes" id="UP000614058"/>
    </source>
</evidence>
<feature type="domain" description="Inositolphosphotransferase Aur1/Ipt1" evidence="2">
    <location>
        <begin position="52"/>
        <end position="190"/>
    </location>
</feature>
<reference evidence="3 4" key="1">
    <citation type="journal article" date="2021" name="Pathogens">
        <title>Isolation and Characterization of Kingella bonacorsii sp. nov., A Novel Kingella Species Detected in a Stable Periodontitis Subject.</title>
        <authorList>
            <person name="Antezack A."/>
            <person name="Boxberger M."/>
            <person name="Rolland C."/>
            <person name="Monnet-Corti V."/>
            <person name="La Scola B."/>
        </authorList>
    </citation>
    <scope>NUCLEOTIDE SEQUENCE [LARGE SCALE GENOMIC DNA]</scope>
    <source>
        <strain evidence="3 4">Marseille-Q4569</strain>
    </source>
</reference>
<evidence type="ECO:0000259" key="2">
    <source>
        <dbReference type="Pfam" id="PF14378"/>
    </source>
</evidence>
<organism evidence="3 4">
    <name type="scientific">Kingella bonacorsii</name>
    <dbReference type="NCBI Taxonomy" id="2796361"/>
    <lineage>
        <taxon>Bacteria</taxon>
        <taxon>Pseudomonadati</taxon>
        <taxon>Pseudomonadota</taxon>
        <taxon>Betaproteobacteria</taxon>
        <taxon>Neisseriales</taxon>
        <taxon>Neisseriaceae</taxon>
        <taxon>Kingella</taxon>
    </lineage>
</organism>
<dbReference type="Gene3D" id="1.20.144.10">
    <property type="entry name" value="Phosphatidic acid phosphatase type 2/haloperoxidase"/>
    <property type="match status" value="1"/>
</dbReference>
<proteinExistence type="predicted"/>
<name>A0ABS1BT30_9NEIS</name>
<evidence type="ECO:0000256" key="1">
    <source>
        <dbReference type="SAM" id="Phobius"/>
    </source>
</evidence>
<dbReference type="Proteomes" id="UP000614058">
    <property type="component" value="Unassembled WGS sequence"/>
</dbReference>
<keyword evidence="4" id="KW-1185">Reference proteome</keyword>
<dbReference type="EMBL" id="JAEHNZ010000002">
    <property type="protein sequence ID" value="MBK0396435.1"/>
    <property type="molecule type" value="Genomic_DNA"/>
</dbReference>
<dbReference type="Pfam" id="PF14378">
    <property type="entry name" value="PAP2_3"/>
    <property type="match status" value="1"/>
</dbReference>
<keyword evidence="1" id="KW-1133">Transmembrane helix</keyword>
<comment type="caution">
    <text evidence="3">The sequence shown here is derived from an EMBL/GenBank/DDBJ whole genome shotgun (WGS) entry which is preliminary data.</text>
</comment>
<sequence length="196" mass="22767">MEFSDYFVNLVLSGILIVGAYQFYFFTQRHPLRKPIVWRSPIDEAIPFKPQWSWVYSFLYYPAILYLNLLAEDSGHFNKMAFSFLVLLFMQMIFFWLFPVSTPEHWRSINTGKTWSEKFLLFVQKFDQSTNCFPSMHVSVAMLTTLHAWSGLGAWGLLFPLLIALSCVYTKQHYLVDLPAGALLGCLAYVVYGWVA</sequence>
<dbReference type="InterPro" id="IPR036938">
    <property type="entry name" value="PAP2/HPO_sf"/>
</dbReference>
<keyword evidence="1" id="KW-0472">Membrane</keyword>
<dbReference type="InterPro" id="IPR026841">
    <property type="entry name" value="Aur1/Ipt1"/>
</dbReference>
<protein>
    <submittedName>
        <fullName evidence="3">Phosphatase PAP2 family protein</fullName>
    </submittedName>
</protein>
<feature type="transmembrane region" description="Helical" evidence="1">
    <location>
        <begin position="175"/>
        <end position="195"/>
    </location>
</feature>